<accession>A0A9W9CDG4</accession>
<evidence type="ECO:0000313" key="4">
    <source>
        <dbReference type="EMBL" id="KAJ4356442.1"/>
    </source>
</evidence>
<dbReference type="OrthoDB" id="5946976at2759"/>
<dbReference type="RefSeq" id="XP_056073568.1">
    <property type="nucleotide sequence ID" value="XM_056213260.1"/>
</dbReference>
<feature type="domain" description="Peptidase S12 Pab87-related C-terminal" evidence="3">
    <location>
        <begin position="438"/>
        <end position="535"/>
    </location>
</feature>
<dbReference type="SUPFAM" id="SSF56601">
    <property type="entry name" value="beta-lactamase/transpeptidase-like"/>
    <property type="match status" value="1"/>
</dbReference>
<dbReference type="GeneID" id="80908005"/>
<proteinExistence type="inferred from homology"/>
<dbReference type="InterPro" id="IPR050491">
    <property type="entry name" value="AmpC-like"/>
</dbReference>
<comment type="similarity">
    <text evidence="1">Belongs to the peptidase S12 family.</text>
</comment>
<dbReference type="AlphaFoldDB" id="A0A9W9CDG4"/>
<dbReference type="InterPro" id="IPR001466">
    <property type="entry name" value="Beta-lactam-related"/>
</dbReference>
<dbReference type="Pfam" id="PF00144">
    <property type="entry name" value="Beta-lactamase"/>
    <property type="match status" value="1"/>
</dbReference>
<organism evidence="4 5">
    <name type="scientific">Didymosphaeria variabile</name>
    <dbReference type="NCBI Taxonomy" id="1932322"/>
    <lineage>
        <taxon>Eukaryota</taxon>
        <taxon>Fungi</taxon>
        <taxon>Dikarya</taxon>
        <taxon>Ascomycota</taxon>
        <taxon>Pezizomycotina</taxon>
        <taxon>Dothideomycetes</taxon>
        <taxon>Pleosporomycetidae</taxon>
        <taxon>Pleosporales</taxon>
        <taxon>Massarineae</taxon>
        <taxon>Didymosphaeriaceae</taxon>
        <taxon>Didymosphaeria</taxon>
    </lineage>
</organism>
<evidence type="ECO:0000259" key="3">
    <source>
        <dbReference type="Pfam" id="PF11954"/>
    </source>
</evidence>
<dbReference type="Proteomes" id="UP001140513">
    <property type="component" value="Unassembled WGS sequence"/>
</dbReference>
<name>A0A9W9CDG4_9PLEO</name>
<dbReference type="PANTHER" id="PTHR46825:SF9">
    <property type="entry name" value="BETA-LACTAMASE-RELATED DOMAIN-CONTAINING PROTEIN"/>
    <property type="match status" value="1"/>
</dbReference>
<dbReference type="PANTHER" id="PTHR46825">
    <property type="entry name" value="D-ALANYL-D-ALANINE-CARBOXYPEPTIDASE/ENDOPEPTIDASE AMPH"/>
    <property type="match status" value="1"/>
</dbReference>
<dbReference type="InterPro" id="IPR021860">
    <property type="entry name" value="Peptidase_S12_Pab87-rel_C"/>
</dbReference>
<comment type="caution">
    <text evidence="4">The sequence shown here is derived from an EMBL/GenBank/DDBJ whole genome shotgun (WGS) entry which is preliminary data.</text>
</comment>
<evidence type="ECO:0000259" key="2">
    <source>
        <dbReference type="Pfam" id="PF00144"/>
    </source>
</evidence>
<dbReference type="Gene3D" id="2.40.128.600">
    <property type="match status" value="1"/>
</dbReference>
<evidence type="ECO:0008006" key="6">
    <source>
        <dbReference type="Google" id="ProtNLM"/>
    </source>
</evidence>
<sequence length="548" mass="60651">MGSVQRPITRPGGFRNLPNIETLTSRLKNVQPIIEQICNTMGQVGLSYGVLYQGQVVLARGYGDRDHENQKPADENTLFNIASCTKAFTATACALLAQEGSLDLNLPVKEYLPELKEEQATLVDLLAHRTGYARLDTSWVGQRSEVLVSHAELIKRVNALPKLRSLGSEWLYNNWMYAVAGVVVERHNKGHLTYMDFVKKCLLEAYCLTRSCIERKDIPDDNISLAYVASRSRTALPIPEPPWEESPFTPGGGIRSCVVDMLKWSELLLAAYAADAKDASSELRSPVSKHPGVIFSPKMILPDAVSYGQLERSYGMGFLRFMLPSKLSHGGRNATVASEVAIPPVGNNDDHTLALAHAGENAGALSAFTLFPELDTAVIVLGNTTALGDTNELVMHLLSSQIMTSELQVDYTALATSIAEQCKSWHERTISKPLSKHRVQGTNAGSLEEYVGEYEGFEYSMKVSLESDGLILHHGGRASQRARLTHYHYDTFSFATSDYEEHLQLGMIDYDDWRLLLLHFERDYSGAIVGIKWFLDGDISPVLLGRKA</sequence>
<protein>
    <recommendedName>
        <fullName evidence="6">Beta-lactamase/transpeptidase-like protein</fullName>
    </recommendedName>
</protein>
<gene>
    <name evidence="4" type="ORF">N0V89_004475</name>
</gene>
<evidence type="ECO:0000313" key="5">
    <source>
        <dbReference type="Proteomes" id="UP001140513"/>
    </source>
</evidence>
<feature type="domain" description="Beta-lactamase-related" evidence="2">
    <location>
        <begin position="41"/>
        <end position="386"/>
    </location>
</feature>
<dbReference type="EMBL" id="JAPEUX010000003">
    <property type="protein sequence ID" value="KAJ4356442.1"/>
    <property type="molecule type" value="Genomic_DNA"/>
</dbReference>
<reference evidence="4" key="1">
    <citation type="submission" date="2022-10" db="EMBL/GenBank/DDBJ databases">
        <title>Tapping the CABI collections for fungal endophytes: first genome assemblies for Collariella, Neodidymelliopsis, Ascochyta clinopodiicola, Didymella pomorum, Didymosphaeria variabile, Neocosmospora piperis and Neocucurbitaria cava.</title>
        <authorList>
            <person name="Hill R."/>
        </authorList>
    </citation>
    <scope>NUCLEOTIDE SEQUENCE</scope>
    <source>
        <strain evidence="4">IMI 356815</strain>
    </source>
</reference>
<keyword evidence="5" id="KW-1185">Reference proteome</keyword>
<evidence type="ECO:0000256" key="1">
    <source>
        <dbReference type="ARBA" id="ARBA00038215"/>
    </source>
</evidence>
<dbReference type="InterPro" id="IPR012338">
    <property type="entry name" value="Beta-lactam/transpept-like"/>
</dbReference>
<dbReference type="Pfam" id="PF11954">
    <property type="entry name" value="DUF3471"/>
    <property type="match status" value="1"/>
</dbReference>
<dbReference type="Gene3D" id="3.40.710.10">
    <property type="entry name" value="DD-peptidase/beta-lactamase superfamily"/>
    <property type="match status" value="1"/>
</dbReference>